<feature type="domain" description="TIR" evidence="3">
    <location>
        <begin position="22"/>
        <end position="146"/>
    </location>
</feature>
<evidence type="ECO:0000256" key="1">
    <source>
        <dbReference type="SAM" id="MobiDB-lite"/>
    </source>
</evidence>
<dbReference type="Gene3D" id="2.130.10.10">
    <property type="entry name" value="YVTN repeat-like/Quinoprotein amine dehydrogenase"/>
    <property type="match status" value="2"/>
</dbReference>
<dbReference type="Proteomes" id="UP001597053">
    <property type="component" value="Unassembled WGS sequence"/>
</dbReference>
<dbReference type="InterPro" id="IPR015943">
    <property type="entry name" value="WD40/YVTN_repeat-like_dom_sf"/>
</dbReference>
<dbReference type="SMART" id="SM00255">
    <property type="entry name" value="TIR"/>
    <property type="match status" value="1"/>
</dbReference>
<proteinExistence type="predicted"/>
<dbReference type="EMBL" id="JBHTHM010000082">
    <property type="protein sequence ID" value="MFD0783067.1"/>
    <property type="molecule type" value="Genomic_DNA"/>
</dbReference>
<dbReference type="SUPFAM" id="SSF50998">
    <property type="entry name" value="Quinoprotein alcohol dehydrogenase-like"/>
    <property type="match status" value="1"/>
</dbReference>
<feature type="region of interest" description="Disordered" evidence="1">
    <location>
        <begin position="458"/>
        <end position="478"/>
    </location>
</feature>
<dbReference type="SUPFAM" id="SSF52200">
    <property type="entry name" value="Toll/Interleukin receptor TIR domain"/>
    <property type="match status" value="1"/>
</dbReference>
<evidence type="ECO:0000313" key="5">
    <source>
        <dbReference type="Proteomes" id="UP001597053"/>
    </source>
</evidence>
<evidence type="ECO:0000313" key="4">
    <source>
        <dbReference type="EMBL" id="MFD0783067.1"/>
    </source>
</evidence>
<keyword evidence="5" id="KW-1185">Reference proteome</keyword>
<dbReference type="PROSITE" id="PS50104">
    <property type="entry name" value="TIR"/>
    <property type="match status" value="1"/>
</dbReference>
<sequence>MSSQSVCNGRRCPGGSLACSADKYNAFISYSHALDGKLAPVVQRELQQFAKPWYRMRAIRVFRDDENLSASPDLWASIELALASSEWFVLMASPEAARSEWVNREVAWWAANRSPDRLLIVVTGGEFAWNAQTGDVDFVRSTAAPPALRGLLAAEPRIINLRWLADANLADAANPRLRECIADLGSAIRGIPKDLLIGEHVRRHRQAMRQAYGGIAVLSLLAVSLFAASLFAIGQRNEAERNARSAMAQLFAATAVAEMQVQADRAQLLAVEGYRLERNPRTRAALLEVNTASPHLVRQVPAGGRVTALAGSSDGRTIVAGTEDGRLLRWRPDAGTLDEVRLGRDPIGGIAISADGATTLAIDGTVAATWTGEGDAPPSRFDVKGAYAIAASPSGRLAAVIVRSGTDSEVETTVSLYEAATGKRLHSTRPRSSWSHVGMPNERSIVLEGGTGSWEALRTSDLSSSGHSDDPKVPAGDYVPGSSTSLGYSGYVKYRNVFVYPNGVSETDIPGAEVPVAEPEVLAIRDDGGYVAVSGGGTLWVAGTSEDAGEPTELTGSGRIEAMAFLGKTSRLVSTAGESLALWDLDQLSRLSLPVRVDVPEVANFSPPPRIAVTNDGARVVVVGGNGDQGAIHEFTTEAVRTTAIPAGRLDNVTPVWSATGEHLWLIGDGGAAQVLTSEARDAGTWPAFGDAEVLAAGVSRDGREVVVVDDRAGVQVRRATDGSVVRDLPGAVDPVISTSGPMSAGLAAVSADGRTAAVVQSETSQSVAVIDTKSLHSKVLPGPPASAVAFGDGHLLVVRESGDLEVWDQGGESRLRSVAGDVGYARAITVVPGTGLVVRLRANGQAVVIDINEGAVVGSVQLPPMTRGSTASPWHATAMVGAAGTGELLTATSGGSLVRWSMRDDVLLRIACDTAGRDLTTSEWESLTAVGPPEDLSCGRPSA</sequence>
<dbReference type="InterPro" id="IPR000157">
    <property type="entry name" value="TIR_dom"/>
</dbReference>
<reference evidence="5" key="1">
    <citation type="journal article" date="2019" name="Int. J. Syst. Evol. Microbiol.">
        <title>The Global Catalogue of Microorganisms (GCM) 10K type strain sequencing project: providing services to taxonomists for standard genome sequencing and annotation.</title>
        <authorList>
            <consortium name="The Broad Institute Genomics Platform"/>
            <consortium name="The Broad Institute Genome Sequencing Center for Infectious Disease"/>
            <person name="Wu L."/>
            <person name="Ma J."/>
        </authorList>
    </citation>
    <scope>NUCLEOTIDE SEQUENCE [LARGE SCALE GENOMIC DNA]</scope>
    <source>
        <strain evidence="5">JCM 32148</strain>
    </source>
</reference>
<dbReference type="InterPro" id="IPR051200">
    <property type="entry name" value="Host-pathogen_enzymatic-act"/>
</dbReference>
<evidence type="ECO:0000259" key="3">
    <source>
        <dbReference type="PROSITE" id="PS50104"/>
    </source>
</evidence>
<feature type="transmembrane region" description="Helical" evidence="2">
    <location>
        <begin position="211"/>
        <end position="234"/>
    </location>
</feature>
<dbReference type="PANTHER" id="PTHR47197">
    <property type="entry name" value="PROTEIN NIRF"/>
    <property type="match status" value="1"/>
</dbReference>
<keyword evidence="2" id="KW-0472">Membrane</keyword>
<dbReference type="InterPro" id="IPR011047">
    <property type="entry name" value="Quinoprotein_ADH-like_sf"/>
</dbReference>
<keyword evidence="2" id="KW-0812">Transmembrane</keyword>
<protein>
    <submittedName>
        <fullName evidence="4">TIR domain-containing protein</fullName>
    </submittedName>
</protein>
<organism evidence="4 5">
    <name type="scientific">Micromonospora azadirachtae</name>
    <dbReference type="NCBI Taxonomy" id="1970735"/>
    <lineage>
        <taxon>Bacteria</taxon>
        <taxon>Bacillati</taxon>
        <taxon>Actinomycetota</taxon>
        <taxon>Actinomycetes</taxon>
        <taxon>Micromonosporales</taxon>
        <taxon>Micromonosporaceae</taxon>
        <taxon>Micromonospora</taxon>
    </lineage>
</organism>
<dbReference type="Gene3D" id="3.40.50.10140">
    <property type="entry name" value="Toll/interleukin-1 receptor homology (TIR) domain"/>
    <property type="match status" value="1"/>
</dbReference>
<dbReference type="PANTHER" id="PTHR47197:SF3">
    <property type="entry name" value="DIHYDRO-HEME D1 DEHYDROGENASE"/>
    <property type="match status" value="1"/>
</dbReference>
<keyword evidence="2" id="KW-1133">Transmembrane helix</keyword>
<dbReference type="InterPro" id="IPR035897">
    <property type="entry name" value="Toll_tir_struct_dom_sf"/>
</dbReference>
<accession>A0ABW2ZWQ9</accession>
<evidence type="ECO:0000256" key="2">
    <source>
        <dbReference type="SAM" id="Phobius"/>
    </source>
</evidence>
<gene>
    <name evidence="4" type="ORF">ACFQZ8_03880</name>
</gene>
<name>A0ABW2ZWQ9_9ACTN</name>
<comment type="caution">
    <text evidence="4">The sequence shown here is derived from an EMBL/GenBank/DDBJ whole genome shotgun (WGS) entry which is preliminary data.</text>
</comment>